<reference evidence="2" key="2">
    <citation type="submission" date="2004-02" db="EMBL/GenBank/DDBJ databases">
        <authorList>
            <consortium name="Genoscope"/>
            <consortium name="Whitehead Institute Centre for Genome Research"/>
        </authorList>
    </citation>
    <scope>NUCLEOTIDE SEQUENCE</scope>
</reference>
<evidence type="ECO:0000256" key="1">
    <source>
        <dbReference type="SAM" id="MobiDB-lite"/>
    </source>
</evidence>
<dbReference type="AlphaFoldDB" id="Q4SXD5"/>
<gene>
    <name evidence="2" type="ORF">GSTENG00010909001</name>
</gene>
<proteinExistence type="predicted"/>
<name>Q4SXD5_TETNG</name>
<feature type="compositionally biased region" description="Low complexity" evidence="1">
    <location>
        <begin position="96"/>
        <end position="105"/>
    </location>
</feature>
<protein>
    <submittedName>
        <fullName evidence="2">Chromosome undetermined SCAF12463, whole genome shotgun sequence</fullName>
    </submittedName>
</protein>
<feature type="compositionally biased region" description="Pro residues" evidence="1">
    <location>
        <begin position="106"/>
        <end position="116"/>
    </location>
</feature>
<evidence type="ECO:0000313" key="2">
    <source>
        <dbReference type="EMBL" id="CAF94697.1"/>
    </source>
</evidence>
<dbReference type="EMBL" id="CAAE01012463">
    <property type="protein sequence ID" value="CAF94697.1"/>
    <property type="molecule type" value="Genomic_DNA"/>
</dbReference>
<dbReference type="KEGG" id="tng:GSTEN00010909G001"/>
<feature type="non-terminal residue" evidence="2">
    <location>
        <position position="1"/>
    </location>
</feature>
<feature type="compositionally biased region" description="Pro residues" evidence="1">
    <location>
        <begin position="14"/>
        <end position="26"/>
    </location>
</feature>
<feature type="region of interest" description="Disordered" evidence="1">
    <location>
        <begin position="12"/>
        <end position="176"/>
    </location>
</feature>
<accession>Q4SXD5</accession>
<reference evidence="2" key="1">
    <citation type="journal article" date="2004" name="Nature">
        <title>Genome duplication in the teleost fish Tetraodon nigroviridis reveals the early vertebrate proto-karyotype.</title>
        <authorList>
            <person name="Jaillon O."/>
            <person name="Aury J.-M."/>
            <person name="Brunet F."/>
            <person name="Petit J.-L."/>
            <person name="Stange-Thomann N."/>
            <person name="Mauceli E."/>
            <person name="Bouneau L."/>
            <person name="Fischer C."/>
            <person name="Ozouf-Costaz C."/>
            <person name="Bernot A."/>
            <person name="Nicaud S."/>
            <person name="Jaffe D."/>
            <person name="Fisher S."/>
            <person name="Lutfalla G."/>
            <person name="Dossat C."/>
            <person name="Segurens B."/>
            <person name="Dasilva C."/>
            <person name="Salanoubat M."/>
            <person name="Levy M."/>
            <person name="Boudet N."/>
            <person name="Castellano S."/>
            <person name="Anthouard V."/>
            <person name="Jubin C."/>
            <person name="Castelli V."/>
            <person name="Katinka M."/>
            <person name="Vacherie B."/>
            <person name="Biemont C."/>
            <person name="Skalli Z."/>
            <person name="Cattolico L."/>
            <person name="Poulain J."/>
            <person name="De Berardinis V."/>
            <person name="Cruaud C."/>
            <person name="Duprat S."/>
            <person name="Brottier P."/>
            <person name="Coutanceau J.-P."/>
            <person name="Gouzy J."/>
            <person name="Parra G."/>
            <person name="Lardier G."/>
            <person name="Chapple C."/>
            <person name="McKernan K.J."/>
            <person name="McEwan P."/>
            <person name="Bosak S."/>
            <person name="Kellis M."/>
            <person name="Volff J.-N."/>
            <person name="Guigo R."/>
            <person name="Zody M.C."/>
            <person name="Mesirov J."/>
            <person name="Lindblad-Toh K."/>
            <person name="Birren B."/>
            <person name="Nusbaum C."/>
            <person name="Kahn D."/>
            <person name="Robinson-Rechavi M."/>
            <person name="Laudet V."/>
            <person name="Schachter V."/>
            <person name="Quetier F."/>
            <person name="Saurin W."/>
            <person name="Scarpelli C."/>
            <person name="Wincker P."/>
            <person name="Lander E.S."/>
            <person name="Weissenbach J."/>
            <person name="Roest Crollius H."/>
        </authorList>
    </citation>
    <scope>NUCLEOTIDE SEQUENCE [LARGE SCALE GENOMIC DNA]</scope>
</reference>
<feature type="compositionally biased region" description="Pro residues" evidence="1">
    <location>
        <begin position="80"/>
        <end position="95"/>
    </location>
</feature>
<organism evidence="2">
    <name type="scientific">Tetraodon nigroviridis</name>
    <name type="common">Spotted green pufferfish</name>
    <name type="synonym">Chelonodon nigroviridis</name>
    <dbReference type="NCBI Taxonomy" id="99883"/>
    <lineage>
        <taxon>Eukaryota</taxon>
        <taxon>Metazoa</taxon>
        <taxon>Chordata</taxon>
        <taxon>Craniata</taxon>
        <taxon>Vertebrata</taxon>
        <taxon>Euteleostomi</taxon>
        <taxon>Actinopterygii</taxon>
        <taxon>Neopterygii</taxon>
        <taxon>Teleostei</taxon>
        <taxon>Neoteleostei</taxon>
        <taxon>Acanthomorphata</taxon>
        <taxon>Eupercaria</taxon>
        <taxon>Tetraodontiformes</taxon>
        <taxon>Tetradontoidea</taxon>
        <taxon>Tetraodontidae</taxon>
        <taxon>Tetraodon</taxon>
    </lineage>
</organism>
<sequence>TPPCSTWITCSPRLPRPPWPPTPPAPTSCMWTSSTRPHMGGAWTWPRPPRRWRPTSCRAATPPPGPCRTATTTSRRTRTAPPPPPTKTPTAPPPTLTRATRTCASPPAPGVAPSPAPSSRGPALPCPSSRRRTARTARADAAWASRWWTGAAARPATCSPTTASTGGSATSWRGWEPSAGTPTHRCFLVPHV</sequence>
<feature type="compositionally biased region" description="Low complexity" evidence="1">
    <location>
        <begin position="139"/>
        <end position="171"/>
    </location>
</feature>